<proteinExistence type="predicted"/>
<dbReference type="InterPro" id="IPR014956">
    <property type="entry name" value="ParBc_2"/>
</dbReference>
<dbReference type="Proteomes" id="UP000494203">
    <property type="component" value="Unassembled WGS sequence"/>
</dbReference>
<dbReference type="Gene3D" id="3.90.1530.10">
    <property type="entry name" value="Conserved hypothetical protein from pyrococcus furiosus pfu- 392566-001, ParB domain"/>
    <property type="match status" value="1"/>
</dbReference>
<accession>A0A6S7CHI7</accession>
<feature type="region of interest" description="Disordered" evidence="1">
    <location>
        <begin position="59"/>
        <end position="81"/>
    </location>
</feature>
<evidence type="ECO:0000313" key="3">
    <source>
        <dbReference type="Proteomes" id="UP000494203"/>
    </source>
</evidence>
<name>A0A6S7CHI7_9BURK</name>
<feature type="compositionally biased region" description="Basic and acidic residues" evidence="1">
    <location>
        <begin position="407"/>
        <end position="424"/>
    </location>
</feature>
<sequence length="452" mass="48639">MRNTLLSSLDTSLVYAPASMPRLSPPAMSRPLSPPWRSVLRLLALAALPLMLAACNGSDNDEGGSPVAENPAPPADTRNPAYLAAKPGDVIKVRIEALRPTQAAIGYDQIYYKLGRWQGDFNRATWAADPAKQLDYLNRTVGKKFSDYCEDMGATTAQAFASIAEAQAARLDQPATFHCTAAMGADPTHLKTVVVGWDGNLYLTDGHHTFSSLREIADGGPTLPVWVKVDANYSGIGSAAAFWQRMVDERKAWLRDGQNQPITVDQLPTRLGMANAQEAGGMQEDRYRSLVYFTRDIAYSNGDLPEFAEFLWGDWLRRQVAGGQLPDLDQYAMMAPSTPAQILTVSTLSSALAATGANDGYAAAVRNAALKMTALADNDLVFEDRTAASLGRIVLVPGAPGGSPTKNARDTLEELPRNDVKGDGSPRGAGKLWFAVNYRACGKPAAGTCWGW</sequence>
<organism evidence="2 3">
    <name type="scientific">Achromobacter pulmonis</name>
    <dbReference type="NCBI Taxonomy" id="1389932"/>
    <lineage>
        <taxon>Bacteria</taxon>
        <taxon>Pseudomonadati</taxon>
        <taxon>Pseudomonadota</taxon>
        <taxon>Betaproteobacteria</taxon>
        <taxon>Burkholderiales</taxon>
        <taxon>Alcaligenaceae</taxon>
        <taxon>Achromobacter</taxon>
    </lineage>
</organism>
<dbReference type="Pfam" id="PF08857">
    <property type="entry name" value="ParBc_2"/>
    <property type="match status" value="1"/>
</dbReference>
<gene>
    <name evidence="2" type="ORF">LMG26788_01586</name>
</gene>
<evidence type="ECO:0008006" key="4">
    <source>
        <dbReference type="Google" id="ProtNLM"/>
    </source>
</evidence>
<dbReference type="AlphaFoldDB" id="A0A6S7CHI7"/>
<keyword evidence="3" id="KW-1185">Reference proteome</keyword>
<protein>
    <recommendedName>
        <fullName evidence="4">Chromosome partitioning protein ParB</fullName>
    </recommendedName>
</protein>
<evidence type="ECO:0000256" key="1">
    <source>
        <dbReference type="SAM" id="MobiDB-lite"/>
    </source>
</evidence>
<reference evidence="2 3" key="1">
    <citation type="submission" date="2020-04" db="EMBL/GenBank/DDBJ databases">
        <authorList>
            <person name="De Canck E."/>
        </authorList>
    </citation>
    <scope>NUCLEOTIDE SEQUENCE [LARGE SCALE GENOMIC DNA]</scope>
    <source>
        <strain evidence="2 3">LMG 26788</strain>
    </source>
</reference>
<dbReference type="EMBL" id="CADIKZ010000003">
    <property type="protein sequence ID" value="CAB3847457.1"/>
    <property type="molecule type" value="Genomic_DNA"/>
</dbReference>
<feature type="region of interest" description="Disordered" evidence="1">
    <location>
        <begin position="400"/>
        <end position="424"/>
    </location>
</feature>
<dbReference type="Gene3D" id="1.10.8.10">
    <property type="entry name" value="DNA helicase RuvA subunit, C-terminal domain"/>
    <property type="match status" value="1"/>
</dbReference>
<dbReference type="InterPro" id="IPR036086">
    <property type="entry name" value="ParB/Sulfiredoxin_sf"/>
</dbReference>
<dbReference type="SUPFAM" id="SSF110849">
    <property type="entry name" value="ParB/Sulfiredoxin"/>
    <property type="match status" value="1"/>
</dbReference>
<evidence type="ECO:0000313" key="2">
    <source>
        <dbReference type="EMBL" id="CAB3847457.1"/>
    </source>
</evidence>
<dbReference type="CDD" id="cd16390">
    <property type="entry name" value="ParB_N_Srx_like"/>
    <property type="match status" value="1"/>
</dbReference>